<evidence type="ECO:0000313" key="4">
    <source>
        <dbReference type="Proteomes" id="UP000324091"/>
    </source>
</evidence>
<feature type="chain" id="PRO_5023021584" evidence="2">
    <location>
        <begin position="19"/>
        <end position="73"/>
    </location>
</feature>
<proteinExistence type="predicted"/>
<feature type="signal peptide" evidence="2">
    <location>
        <begin position="1"/>
        <end position="18"/>
    </location>
</feature>
<sequence length="73" mass="8309">MKILAQLVWLLLVCGGLAVPMLVRPDEYSAELQLLYDPNVKHVIDDYGERPLPVPLPPEAGKPYEPNLDEEYY</sequence>
<name>A0A5C6NKP9_9TELE</name>
<reference evidence="3 4" key="1">
    <citation type="submission" date="2019-04" db="EMBL/GenBank/DDBJ databases">
        <title>Chromosome genome assembly for Takifugu flavidus.</title>
        <authorList>
            <person name="Xiao S."/>
        </authorList>
    </citation>
    <scope>NUCLEOTIDE SEQUENCE [LARGE SCALE GENOMIC DNA]</scope>
    <source>
        <strain evidence="3">HTHZ2018</strain>
        <tissue evidence="3">Muscle</tissue>
    </source>
</reference>
<accession>A0A5C6NKP9</accession>
<evidence type="ECO:0000256" key="2">
    <source>
        <dbReference type="SAM" id="SignalP"/>
    </source>
</evidence>
<keyword evidence="2" id="KW-0732">Signal</keyword>
<protein>
    <submittedName>
        <fullName evidence="3">Uncharacterized protein</fullName>
    </submittedName>
</protein>
<keyword evidence="4" id="KW-1185">Reference proteome</keyword>
<dbReference type="AlphaFoldDB" id="A0A5C6NKP9"/>
<dbReference type="Proteomes" id="UP000324091">
    <property type="component" value="Chromosome 2"/>
</dbReference>
<gene>
    <name evidence="3" type="ORF">D4764_02G0007470</name>
</gene>
<evidence type="ECO:0000313" key="3">
    <source>
        <dbReference type="EMBL" id="TWW67706.1"/>
    </source>
</evidence>
<evidence type="ECO:0000256" key="1">
    <source>
        <dbReference type="SAM" id="MobiDB-lite"/>
    </source>
</evidence>
<organism evidence="3 4">
    <name type="scientific">Takifugu flavidus</name>
    <name type="common">sansaifugu</name>
    <dbReference type="NCBI Taxonomy" id="433684"/>
    <lineage>
        <taxon>Eukaryota</taxon>
        <taxon>Metazoa</taxon>
        <taxon>Chordata</taxon>
        <taxon>Craniata</taxon>
        <taxon>Vertebrata</taxon>
        <taxon>Euteleostomi</taxon>
        <taxon>Actinopterygii</taxon>
        <taxon>Neopterygii</taxon>
        <taxon>Teleostei</taxon>
        <taxon>Neoteleostei</taxon>
        <taxon>Acanthomorphata</taxon>
        <taxon>Eupercaria</taxon>
        <taxon>Tetraodontiformes</taxon>
        <taxon>Tetradontoidea</taxon>
        <taxon>Tetraodontidae</taxon>
        <taxon>Takifugu</taxon>
    </lineage>
</organism>
<comment type="caution">
    <text evidence="3">The sequence shown here is derived from an EMBL/GenBank/DDBJ whole genome shotgun (WGS) entry which is preliminary data.</text>
</comment>
<feature type="region of interest" description="Disordered" evidence="1">
    <location>
        <begin position="54"/>
        <end position="73"/>
    </location>
</feature>
<dbReference type="EMBL" id="RHFK02000012">
    <property type="protein sequence ID" value="TWW67706.1"/>
    <property type="molecule type" value="Genomic_DNA"/>
</dbReference>